<name>A0A7R9LZF4_9ACAR</name>
<dbReference type="OrthoDB" id="6887300at2759"/>
<evidence type="ECO:0000256" key="4">
    <source>
        <dbReference type="ARBA" id="ARBA00022801"/>
    </source>
</evidence>
<sequence>HNTNVTKEPKAFLLRCGTLLREKPGTDFNISKVILHDMFSLPNYDIALLQVVGKIQLGTPAMDKITLPPQDTDLAPAGAMTTVIGWGLNSTQSPLLPEKLQTLDIPVVDRPTCISDYKNYNPPEYRISDYMFCAGYDEGIRDSCSAVH</sequence>
<evidence type="ECO:0000256" key="2">
    <source>
        <dbReference type="ARBA" id="ARBA00022525"/>
    </source>
</evidence>
<keyword evidence="4" id="KW-0378">Hydrolase</keyword>
<dbReference type="EMBL" id="OC902472">
    <property type="protein sequence ID" value="CAD7649532.1"/>
    <property type="molecule type" value="Genomic_DNA"/>
</dbReference>
<evidence type="ECO:0000313" key="7">
    <source>
        <dbReference type="EMBL" id="CAD7649532.1"/>
    </source>
</evidence>
<dbReference type="SUPFAM" id="SSF50494">
    <property type="entry name" value="Trypsin-like serine proteases"/>
    <property type="match status" value="1"/>
</dbReference>
<dbReference type="EMBL" id="CAJPIZ010047897">
    <property type="protein sequence ID" value="CAG2122487.1"/>
    <property type="molecule type" value="Genomic_DNA"/>
</dbReference>
<keyword evidence="3" id="KW-0645">Protease</keyword>
<keyword evidence="8" id="KW-1185">Reference proteome</keyword>
<dbReference type="SMART" id="SM00020">
    <property type="entry name" value="Tryp_SPc"/>
    <property type="match status" value="1"/>
</dbReference>
<dbReference type="GO" id="GO:0005615">
    <property type="term" value="C:extracellular space"/>
    <property type="evidence" value="ECO:0007669"/>
    <property type="project" value="TreeGrafter"/>
</dbReference>
<dbReference type="InterPro" id="IPR009003">
    <property type="entry name" value="Peptidase_S1_PA"/>
</dbReference>
<dbReference type="PANTHER" id="PTHR24264">
    <property type="entry name" value="TRYPSIN-RELATED"/>
    <property type="match status" value="1"/>
</dbReference>
<dbReference type="InterPro" id="IPR050127">
    <property type="entry name" value="Serine_Proteases_S1"/>
</dbReference>
<dbReference type="Pfam" id="PF00089">
    <property type="entry name" value="Trypsin"/>
    <property type="match status" value="1"/>
</dbReference>
<dbReference type="InterPro" id="IPR001254">
    <property type="entry name" value="Trypsin_dom"/>
</dbReference>
<feature type="non-terminal residue" evidence="7">
    <location>
        <position position="1"/>
    </location>
</feature>
<evidence type="ECO:0000256" key="3">
    <source>
        <dbReference type="ARBA" id="ARBA00022670"/>
    </source>
</evidence>
<gene>
    <name evidence="7" type="ORF">OSB1V03_LOCUS22433</name>
</gene>
<dbReference type="GO" id="GO:0004252">
    <property type="term" value="F:serine-type endopeptidase activity"/>
    <property type="evidence" value="ECO:0007669"/>
    <property type="project" value="InterPro"/>
</dbReference>
<dbReference type="AlphaFoldDB" id="A0A7R9LZF4"/>
<keyword evidence="5" id="KW-0720">Serine protease</keyword>
<evidence type="ECO:0000259" key="6">
    <source>
        <dbReference type="PROSITE" id="PS50240"/>
    </source>
</evidence>
<feature type="domain" description="Peptidase S1" evidence="6">
    <location>
        <begin position="1"/>
        <end position="148"/>
    </location>
</feature>
<evidence type="ECO:0000256" key="1">
    <source>
        <dbReference type="ARBA" id="ARBA00004613"/>
    </source>
</evidence>
<keyword evidence="2" id="KW-0964">Secreted</keyword>
<organism evidence="7">
    <name type="scientific">Medioppia subpectinata</name>
    <dbReference type="NCBI Taxonomy" id="1979941"/>
    <lineage>
        <taxon>Eukaryota</taxon>
        <taxon>Metazoa</taxon>
        <taxon>Ecdysozoa</taxon>
        <taxon>Arthropoda</taxon>
        <taxon>Chelicerata</taxon>
        <taxon>Arachnida</taxon>
        <taxon>Acari</taxon>
        <taxon>Acariformes</taxon>
        <taxon>Sarcoptiformes</taxon>
        <taxon>Oribatida</taxon>
        <taxon>Brachypylina</taxon>
        <taxon>Oppioidea</taxon>
        <taxon>Oppiidae</taxon>
        <taxon>Medioppia</taxon>
    </lineage>
</organism>
<dbReference type="PROSITE" id="PS50240">
    <property type="entry name" value="TRYPSIN_DOM"/>
    <property type="match status" value="1"/>
</dbReference>
<dbReference type="PANTHER" id="PTHR24264:SF65">
    <property type="entry name" value="SRCR DOMAIN-CONTAINING PROTEIN"/>
    <property type="match status" value="1"/>
</dbReference>
<proteinExistence type="predicted"/>
<protein>
    <recommendedName>
        <fullName evidence="6">Peptidase S1 domain-containing protein</fullName>
    </recommendedName>
</protein>
<dbReference type="GO" id="GO:0006508">
    <property type="term" value="P:proteolysis"/>
    <property type="evidence" value="ECO:0007669"/>
    <property type="project" value="UniProtKB-KW"/>
</dbReference>
<comment type="subcellular location">
    <subcellularLocation>
        <location evidence="1">Secreted</location>
    </subcellularLocation>
</comment>
<dbReference type="Gene3D" id="2.40.10.10">
    <property type="entry name" value="Trypsin-like serine proteases"/>
    <property type="match status" value="1"/>
</dbReference>
<evidence type="ECO:0000313" key="8">
    <source>
        <dbReference type="Proteomes" id="UP000759131"/>
    </source>
</evidence>
<evidence type="ECO:0000256" key="5">
    <source>
        <dbReference type="ARBA" id="ARBA00022825"/>
    </source>
</evidence>
<dbReference type="InterPro" id="IPR043504">
    <property type="entry name" value="Peptidase_S1_PA_chymotrypsin"/>
</dbReference>
<dbReference type="Proteomes" id="UP000759131">
    <property type="component" value="Unassembled WGS sequence"/>
</dbReference>
<reference evidence="7" key="1">
    <citation type="submission" date="2020-11" db="EMBL/GenBank/DDBJ databases">
        <authorList>
            <person name="Tran Van P."/>
        </authorList>
    </citation>
    <scope>NUCLEOTIDE SEQUENCE</scope>
</reference>
<feature type="non-terminal residue" evidence="7">
    <location>
        <position position="148"/>
    </location>
</feature>
<accession>A0A7R9LZF4</accession>